<reference evidence="2" key="1">
    <citation type="journal article" date="2021" name="Mol. Plant Pathol.">
        <title>A 20-kb lineage-specific genomic region tames virulence in pathogenic amphidiploid Verticillium longisporum.</title>
        <authorList>
            <person name="Harting R."/>
            <person name="Starke J."/>
            <person name="Kusch H."/>
            <person name="Poggeler S."/>
            <person name="Maurus I."/>
            <person name="Schluter R."/>
            <person name="Landesfeind M."/>
            <person name="Bulla I."/>
            <person name="Nowrousian M."/>
            <person name="de Jonge R."/>
            <person name="Stahlhut G."/>
            <person name="Hoff K.J."/>
            <person name="Asshauer K.P."/>
            <person name="Thurmer A."/>
            <person name="Stanke M."/>
            <person name="Daniel R."/>
            <person name="Morgenstern B."/>
            <person name="Thomma B.P.H.J."/>
            <person name="Kronstad J.W."/>
            <person name="Braus-Stromeyer S.A."/>
            <person name="Braus G.H."/>
        </authorList>
    </citation>
    <scope>NUCLEOTIDE SEQUENCE</scope>
    <source>
        <strain evidence="2">Vl32</strain>
    </source>
</reference>
<dbReference type="Proteomes" id="UP000689129">
    <property type="component" value="Unassembled WGS sequence"/>
</dbReference>
<organism evidence="2 3">
    <name type="scientific">Verticillium longisporum</name>
    <name type="common">Verticillium dahliae var. longisporum</name>
    <dbReference type="NCBI Taxonomy" id="100787"/>
    <lineage>
        <taxon>Eukaryota</taxon>
        <taxon>Fungi</taxon>
        <taxon>Dikarya</taxon>
        <taxon>Ascomycota</taxon>
        <taxon>Pezizomycotina</taxon>
        <taxon>Sordariomycetes</taxon>
        <taxon>Hypocreomycetidae</taxon>
        <taxon>Glomerellales</taxon>
        <taxon>Plectosphaerellaceae</taxon>
        <taxon>Verticillium</taxon>
    </lineage>
</organism>
<gene>
    <name evidence="2" type="ORF">HYQ45_007703</name>
</gene>
<name>A0A8I2ZLW3_VERLO</name>
<dbReference type="EMBL" id="JAEMWZ010000142">
    <property type="protein sequence ID" value="KAG7134284.1"/>
    <property type="molecule type" value="Genomic_DNA"/>
</dbReference>
<evidence type="ECO:0000313" key="3">
    <source>
        <dbReference type="Proteomes" id="UP000689129"/>
    </source>
</evidence>
<dbReference type="AlphaFoldDB" id="A0A8I2ZLW3"/>
<sequence length="81" mass="8661">MAPSGLKAVFGLSKFTSFFAVSAVHECDTSGSSMALKCELGSLEGTPSLKGIEKSQAPWPRDHQTKRSIIPRVPTSRPSVQ</sequence>
<evidence type="ECO:0000313" key="2">
    <source>
        <dbReference type="EMBL" id="KAG7134284.1"/>
    </source>
</evidence>
<accession>A0A8I2ZLW3</accession>
<evidence type="ECO:0000256" key="1">
    <source>
        <dbReference type="SAM" id="MobiDB-lite"/>
    </source>
</evidence>
<protein>
    <submittedName>
        <fullName evidence="2">Uncharacterized protein</fullName>
    </submittedName>
</protein>
<comment type="caution">
    <text evidence="2">The sequence shown here is derived from an EMBL/GenBank/DDBJ whole genome shotgun (WGS) entry which is preliminary data.</text>
</comment>
<feature type="region of interest" description="Disordered" evidence="1">
    <location>
        <begin position="47"/>
        <end position="81"/>
    </location>
</feature>
<proteinExistence type="predicted"/>